<dbReference type="Proteomes" id="UP000717328">
    <property type="component" value="Unassembled WGS sequence"/>
</dbReference>
<dbReference type="PANTHER" id="PTHR46300">
    <property type="entry name" value="P450, PUTATIVE (EUROFUNG)-RELATED-RELATED"/>
    <property type="match status" value="1"/>
</dbReference>
<dbReference type="GO" id="GO:0016705">
    <property type="term" value="F:oxidoreductase activity, acting on paired donors, with incorporation or reduction of molecular oxygen"/>
    <property type="evidence" value="ECO:0007669"/>
    <property type="project" value="InterPro"/>
</dbReference>
<dbReference type="InterPro" id="IPR001128">
    <property type="entry name" value="Cyt_P450"/>
</dbReference>
<organism evidence="8 9">
    <name type="scientific">Sphagnurus paluster</name>
    <dbReference type="NCBI Taxonomy" id="117069"/>
    <lineage>
        <taxon>Eukaryota</taxon>
        <taxon>Fungi</taxon>
        <taxon>Dikarya</taxon>
        <taxon>Basidiomycota</taxon>
        <taxon>Agaricomycotina</taxon>
        <taxon>Agaricomycetes</taxon>
        <taxon>Agaricomycetidae</taxon>
        <taxon>Agaricales</taxon>
        <taxon>Tricholomatineae</taxon>
        <taxon>Lyophyllaceae</taxon>
        <taxon>Sphagnurus</taxon>
    </lineage>
</organism>
<accession>A0A9P7K5M5</accession>
<keyword evidence="4" id="KW-0479">Metal-binding</keyword>
<dbReference type="GO" id="GO:0004497">
    <property type="term" value="F:monooxygenase activity"/>
    <property type="evidence" value="ECO:0007669"/>
    <property type="project" value="UniProtKB-KW"/>
</dbReference>
<dbReference type="InterPro" id="IPR036396">
    <property type="entry name" value="Cyt_P450_sf"/>
</dbReference>
<name>A0A9P7K5M5_9AGAR</name>
<keyword evidence="7" id="KW-0503">Monooxygenase</keyword>
<dbReference type="SUPFAM" id="SSF53474">
    <property type="entry name" value="alpha/beta-Hydrolases"/>
    <property type="match status" value="1"/>
</dbReference>
<evidence type="ECO:0000256" key="5">
    <source>
        <dbReference type="ARBA" id="ARBA00023002"/>
    </source>
</evidence>
<evidence type="ECO:0000256" key="1">
    <source>
        <dbReference type="ARBA" id="ARBA00001971"/>
    </source>
</evidence>
<dbReference type="Gene3D" id="3.40.50.1820">
    <property type="entry name" value="alpha/beta hydrolase"/>
    <property type="match status" value="1"/>
</dbReference>
<dbReference type="GO" id="GO:0020037">
    <property type="term" value="F:heme binding"/>
    <property type="evidence" value="ECO:0007669"/>
    <property type="project" value="InterPro"/>
</dbReference>
<dbReference type="Gene3D" id="1.10.630.10">
    <property type="entry name" value="Cytochrome P450"/>
    <property type="match status" value="1"/>
</dbReference>
<keyword evidence="6" id="KW-0408">Iron</keyword>
<keyword evidence="9" id="KW-1185">Reference proteome</keyword>
<reference evidence="8" key="1">
    <citation type="submission" date="2021-02" db="EMBL/GenBank/DDBJ databases">
        <authorList>
            <person name="Nieuwenhuis M."/>
            <person name="Van De Peppel L.J.J."/>
        </authorList>
    </citation>
    <scope>NUCLEOTIDE SEQUENCE</scope>
    <source>
        <strain evidence="8">D49</strain>
    </source>
</reference>
<dbReference type="InterPro" id="IPR029058">
    <property type="entry name" value="AB_hydrolase_fold"/>
</dbReference>
<sequence>MVILNSVEAAVDLMEKRSSNYSDRAPLPAFTRMGWSKALATMRYGQEFRMHRRILQQHFNKAKIRNYESIQLLEARTFARNLLTDPEEKKNIINRFTTSIITHITYGHRVTSDEDPYVILVEDIGRGNAETGNASGALLDFQFLEYLPSWFPGTYYVNHARKWAPKVKEFHDLPFEREEGRAKACLVTSELQAFEDKDANSTKTISDIKGAAGQTYIGGAETHFIWAWARVVYATPSTMSSYPPIPPFTWDSIVPRDLLAVFPPPDSLLHPPPSLPSPPRKPIFDAPYTLSTHIFPAAHLRTTDYVPVPPTPPPDAPKAERQAVAEQTAHTLKALRTSLTPRGSPQVLWNCANRYVRNGLDGTQARGLTLFFAHANGFMKEIWEPVLQHLLASPAASIIDEVWTWESVQHGDAFLINGDKIGGVFDWTDNARDILNFLTYYLPSTASAAALPTHLPRLPPAESEHRKTNPFRHRTFIAVGHSYGGCTSYVLFVDRDRDV</sequence>
<dbReference type="SUPFAM" id="SSF48264">
    <property type="entry name" value="Cytochrome P450"/>
    <property type="match status" value="1"/>
</dbReference>
<reference evidence="8" key="2">
    <citation type="submission" date="2021-10" db="EMBL/GenBank/DDBJ databases">
        <title>Phylogenomics reveals ancestral predisposition of the termite-cultivated fungus Termitomyces towards a domesticated lifestyle.</title>
        <authorList>
            <person name="Auxier B."/>
            <person name="Grum-Grzhimaylo A."/>
            <person name="Cardenas M.E."/>
            <person name="Lodge J.D."/>
            <person name="Laessoe T."/>
            <person name="Pedersen O."/>
            <person name="Smith M.E."/>
            <person name="Kuyper T.W."/>
            <person name="Franco-Molano E.A."/>
            <person name="Baroni T.J."/>
            <person name="Aanen D.K."/>
        </authorList>
    </citation>
    <scope>NUCLEOTIDE SEQUENCE</scope>
    <source>
        <strain evidence="8">D49</strain>
    </source>
</reference>
<protein>
    <submittedName>
        <fullName evidence="8">Uncharacterized protein</fullName>
    </submittedName>
</protein>
<proteinExistence type="inferred from homology"/>
<gene>
    <name evidence="8" type="ORF">H0H81_002773</name>
</gene>
<dbReference type="AlphaFoldDB" id="A0A9P7K5M5"/>
<dbReference type="InterPro" id="IPR050364">
    <property type="entry name" value="Cytochrome_P450_fung"/>
</dbReference>
<keyword evidence="5" id="KW-0560">Oxidoreductase</keyword>
<keyword evidence="3" id="KW-0349">Heme</keyword>
<evidence type="ECO:0000313" key="9">
    <source>
        <dbReference type="Proteomes" id="UP000717328"/>
    </source>
</evidence>
<evidence type="ECO:0000256" key="4">
    <source>
        <dbReference type="ARBA" id="ARBA00022723"/>
    </source>
</evidence>
<comment type="cofactor">
    <cofactor evidence="1">
        <name>heme</name>
        <dbReference type="ChEBI" id="CHEBI:30413"/>
    </cofactor>
</comment>
<comment type="caution">
    <text evidence="8">The sequence shown here is derived from an EMBL/GenBank/DDBJ whole genome shotgun (WGS) entry which is preliminary data.</text>
</comment>
<evidence type="ECO:0000256" key="7">
    <source>
        <dbReference type="ARBA" id="ARBA00023033"/>
    </source>
</evidence>
<dbReference type="PANTHER" id="PTHR46300:SF5">
    <property type="entry name" value="CYTOCHROME P450"/>
    <property type="match status" value="1"/>
</dbReference>
<dbReference type="GO" id="GO:0005506">
    <property type="term" value="F:iron ion binding"/>
    <property type="evidence" value="ECO:0007669"/>
    <property type="project" value="InterPro"/>
</dbReference>
<evidence type="ECO:0000256" key="2">
    <source>
        <dbReference type="ARBA" id="ARBA00010617"/>
    </source>
</evidence>
<evidence type="ECO:0000256" key="3">
    <source>
        <dbReference type="ARBA" id="ARBA00022617"/>
    </source>
</evidence>
<dbReference type="EMBL" id="JABCKI010005796">
    <property type="protein sequence ID" value="KAG5637888.1"/>
    <property type="molecule type" value="Genomic_DNA"/>
</dbReference>
<comment type="similarity">
    <text evidence="2">Belongs to the cytochrome P450 family.</text>
</comment>
<dbReference type="OrthoDB" id="94039at2759"/>
<evidence type="ECO:0000313" key="8">
    <source>
        <dbReference type="EMBL" id="KAG5637888.1"/>
    </source>
</evidence>
<evidence type="ECO:0000256" key="6">
    <source>
        <dbReference type="ARBA" id="ARBA00023004"/>
    </source>
</evidence>
<dbReference type="Pfam" id="PF00067">
    <property type="entry name" value="p450"/>
    <property type="match status" value="1"/>
</dbReference>